<dbReference type="EMBL" id="JBHSRJ010000005">
    <property type="protein sequence ID" value="MFC6044695.1"/>
    <property type="molecule type" value="Genomic_DNA"/>
</dbReference>
<dbReference type="PANTHER" id="PTHR30136:SF35">
    <property type="entry name" value="HTH-TYPE TRANSCRIPTIONAL REGULATOR RV1719"/>
    <property type="match status" value="1"/>
</dbReference>
<dbReference type="RefSeq" id="WP_379156507.1">
    <property type="nucleotide sequence ID" value="NZ_JBHSRJ010000005.1"/>
</dbReference>
<dbReference type="SMART" id="SM00346">
    <property type="entry name" value="HTH_ICLR"/>
    <property type="match status" value="1"/>
</dbReference>
<accession>A0ABW1LL78</accession>
<feature type="domain" description="HTH iclR-type" evidence="1">
    <location>
        <begin position="14"/>
        <end position="76"/>
    </location>
</feature>
<dbReference type="InterPro" id="IPR005471">
    <property type="entry name" value="Tscrpt_reg_IclR_N"/>
</dbReference>
<dbReference type="PANTHER" id="PTHR30136">
    <property type="entry name" value="HELIX-TURN-HELIX TRANSCRIPTIONAL REGULATOR, ICLR FAMILY"/>
    <property type="match status" value="1"/>
</dbReference>
<evidence type="ECO:0000313" key="3">
    <source>
        <dbReference type="Proteomes" id="UP001596135"/>
    </source>
</evidence>
<dbReference type="PROSITE" id="PS51077">
    <property type="entry name" value="HTH_ICLR"/>
    <property type="match status" value="1"/>
</dbReference>
<proteinExistence type="predicted"/>
<sequence>MTPEVDRPFRGRQPQAVNHALEIMGAIAAAGPGVTATEIGTRLGLPRATTYRILKHLIQEEYVVRSPDLTGYCLGARVVSLALVVAGQARQHTEHAQPLPRD</sequence>
<evidence type="ECO:0000259" key="1">
    <source>
        <dbReference type="PROSITE" id="PS51077"/>
    </source>
</evidence>
<name>A0ABW1LL78_9ACTN</name>
<dbReference type="Gene3D" id="1.10.10.10">
    <property type="entry name" value="Winged helix-like DNA-binding domain superfamily/Winged helix DNA-binding domain"/>
    <property type="match status" value="1"/>
</dbReference>
<gene>
    <name evidence="2" type="ORF">ACFPYL_16515</name>
</gene>
<dbReference type="InterPro" id="IPR050707">
    <property type="entry name" value="HTH_MetabolicPath_Reg"/>
</dbReference>
<dbReference type="InterPro" id="IPR036390">
    <property type="entry name" value="WH_DNA-bd_sf"/>
</dbReference>
<dbReference type="Proteomes" id="UP001596135">
    <property type="component" value="Unassembled WGS sequence"/>
</dbReference>
<protein>
    <submittedName>
        <fullName evidence="2">Helix-turn-helix domain-containing protein</fullName>
    </submittedName>
</protein>
<dbReference type="SUPFAM" id="SSF46785">
    <property type="entry name" value="Winged helix' DNA-binding domain"/>
    <property type="match status" value="1"/>
</dbReference>
<keyword evidence="3" id="KW-1185">Reference proteome</keyword>
<dbReference type="Pfam" id="PF09339">
    <property type="entry name" value="HTH_IclR"/>
    <property type="match status" value="1"/>
</dbReference>
<reference evidence="3" key="1">
    <citation type="journal article" date="2019" name="Int. J. Syst. Evol. Microbiol.">
        <title>The Global Catalogue of Microorganisms (GCM) 10K type strain sequencing project: providing services to taxonomists for standard genome sequencing and annotation.</title>
        <authorList>
            <consortium name="The Broad Institute Genomics Platform"/>
            <consortium name="The Broad Institute Genome Sequencing Center for Infectious Disease"/>
            <person name="Wu L."/>
            <person name="Ma J."/>
        </authorList>
    </citation>
    <scope>NUCLEOTIDE SEQUENCE [LARGE SCALE GENOMIC DNA]</scope>
    <source>
        <strain evidence="3">CCUG 54522</strain>
    </source>
</reference>
<comment type="caution">
    <text evidence="2">The sequence shown here is derived from an EMBL/GenBank/DDBJ whole genome shotgun (WGS) entry which is preliminary data.</text>
</comment>
<organism evidence="2 3">
    <name type="scientific">Nocardioides hankookensis</name>
    <dbReference type="NCBI Taxonomy" id="443157"/>
    <lineage>
        <taxon>Bacteria</taxon>
        <taxon>Bacillati</taxon>
        <taxon>Actinomycetota</taxon>
        <taxon>Actinomycetes</taxon>
        <taxon>Propionibacteriales</taxon>
        <taxon>Nocardioidaceae</taxon>
        <taxon>Nocardioides</taxon>
    </lineage>
</organism>
<evidence type="ECO:0000313" key="2">
    <source>
        <dbReference type="EMBL" id="MFC6044695.1"/>
    </source>
</evidence>
<dbReference type="InterPro" id="IPR036388">
    <property type="entry name" value="WH-like_DNA-bd_sf"/>
</dbReference>